<evidence type="ECO:0000313" key="3">
    <source>
        <dbReference type="Proteomes" id="UP000054538"/>
    </source>
</evidence>
<feature type="transmembrane region" description="Helical" evidence="1">
    <location>
        <begin position="117"/>
        <end position="133"/>
    </location>
</feature>
<gene>
    <name evidence="2" type="ORF">PAXRUDRAFT_137908</name>
</gene>
<reference evidence="2 3" key="1">
    <citation type="submission" date="2014-04" db="EMBL/GenBank/DDBJ databases">
        <authorList>
            <consortium name="DOE Joint Genome Institute"/>
            <person name="Kuo A."/>
            <person name="Kohler A."/>
            <person name="Jargeat P."/>
            <person name="Nagy L.G."/>
            <person name="Floudas D."/>
            <person name="Copeland A."/>
            <person name="Barry K.W."/>
            <person name="Cichocki N."/>
            <person name="Veneault-Fourrey C."/>
            <person name="LaButti K."/>
            <person name="Lindquist E.A."/>
            <person name="Lipzen A."/>
            <person name="Lundell T."/>
            <person name="Morin E."/>
            <person name="Murat C."/>
            <person name="Sun H."/>
            <person name="Tunlid A."/>
            <person name="Henrissat B."/>
            <person name="Grigoriev I.V."/>
            <person name="Hibbett D.S."/>
            <person name="Martin F."/>
            <person name="Nordberg H.P."/>
            <person name="Cantor M.N."/>
            <person name="Hua S.X."/>
        </authorList>
    </citation>
    <scope>NUCLEOTIDE SEQUENCE [LARGE SCALE GENOMIC DNA]</scope>
    <source>
        <strain evidence="2 3">Ve08.2h10</strain>
    </source>
</reference>
<dbReference type="OrthoDB" id="2756873at2759"/>
<dbReference type="STRING" id="930991.A0A0D0E0B0"/>
<keyword evidence="3" id="KW-1185">Reference proteome</keyword>
<sequence>MTEVTQDGYNTPVSSRSSTPFPAYVYDLKRCVTITQEISAKDKGLLNQVAALRETAAKLRKRAGDVRDIVKAQRARRERMETYFRYWQQMDPDWHRKWLYGEKMVPAYLLRLEDDDACVFFFVVVLLMGRILSTSL</sequence>
<organism evidence="2 3">
    <name type="scientific">Paxillus rubicundulus Ve08.2h10</name>
    <dbReference type="NCBI Taxonomy" id="930991"/>
    <lineage>
        <taxon>Eukaryota</taxon>
        <taxon>Fungi</taxon>
        <taxon>Dikarya</taxon>
        <taxon>Basidiomycota</taxon>
        <taxon>Agaricomycotina</taxon>
        <taxon>Agaricomycetes</taxon>
        <taxon>Agaricomycetidae</taxon>
        <taxon>Boletales</taxon>
        <taxon>Paxilineae</taxon>
        <taxon>Paxillaceae</taxon>
        <taxon>Paxillus</taxon>
    </lineage>
</organism>
<evidence type="ECO:0000313" key="2">
    <source>
        <dbReference type="EMBL" id="KIK96691.1"/>
    </source>
</evidence>
<dbReference type="EMBL" id="KN824973">
    <property type="protein sequence ID" value="KIK96691.1"/>
    <property type="molecule type" value="Genomic_DNA"/>
</dbReference>
<keyword evidence="1" id="KW-0812">Transmembrane</keyword>
<protein>
    <submittedName>
        <fullName evidence="2">Uncharacterized protein</fullName>
    </submittedName>
</protein>
<proteinExistence type="predicted"/>
<dbReference type="HOGENOM" id="CLU_2074106_0_0_1"/>
<keyword evidence="1" id="KW-1133">Transmembrane helix</keyword>
<dbReference type="AlphaFoldDB" id="A0A0D0E0B0"/>
<reference evidence="3" key="2">
    <citation type="submission" date="2015-01" db="EMBL/GenBank/DDBJ databases">
        <title>Evolutionary Origins and Diversification of the Mycorrhizal Mutualists.</title>
        <authorList>
            <consortium name="DOE Joint Genome Institute"/>
            <consortium name="Mycorrhizal Genomics Consortium"/>
            <person name="Kohler A."/>
            <person name="Kuo A."/>
            <person name="Nagy L.G."/>
            <person name="Floudas D."/>
            <person name="Copeland A."/>
            <person name="Barry K.W."/>
            <person name="Cichocki N."/>
            <person name="Veneault-Fourrey C."/>
            <person name="LaButti K."/>
            <person name="Lindquist E.A."/>
            <person name="Lipzen A."/>
            <person name="Lundell T."/>
            <person name="Morin E."/>
            <person name="Murat C."/>
            <person name="Riley R."/>
            <person name="Ohm R."/>
            <person name="Sun H."/>
            <person name="Tunlid A."/>
            <person name="Henrissat B."/>
            <person name="Grigoriev I.V."/>
            <person name="Hibbett D.S."/>
            <person name="Martin F."/>
        </authorList>
    </citation>
    <scope>NUCLEOTIDE SEQUENCE [LARGE SCALE GENOMIC DNA]</scope>
    <source>
        <strain evidence="3">Ve08.2h10</strain>
    </source>
</reference>
<keyword evidence="1" id="KW-0472">Membrane</keyword>
<accession>A0A0D0E0B0</accession>
<name>A0A0D0E0B0_9AGAM</name>
<dbReference type="InParanoid" id="A0A0D0E0B0"/>
<dbReference type="Proteomes" id="UP000054538">
    <property type="component" value="Unassembled WGS sequence"/>
</dbReference>
<evidence type="ECO:0000256" key="1">
    <source>
        <dbReference type="SAM" id="Phobius"/>
    </source>
</evidence>